<sequence>MGDEFRKDVFILCISLCILADKYQLSKLVDHVTPTTINSCKNHDRRLSCGSVTRIIENARQSSMLRNRASYHLCNDILGEEDEEESASSEIGAALGSNIDLETKITQYVRKGSKIKLLDMNIMPKCAFYIYVAAANCLCKADVCRRSTRRTCHDKGYLG</sequence>
<evidence type="ECO:0000313" key="1">
    <source>
        <dbReference type="EMBL" id="KAG9240250.1"/>
    </source>
</evidence>
<name>A0A9P7YUZ0_9HELO</name>
<dbReference type="EMBL" id="MU254518">
    <property type="protein sequence ID" value="KAG9240250.1"/>
    <property type="molecule type" value="Genomic_DNA"/>
</dbReference>
<reference evidence="1" key="1">
    <citation type="journal article" date="2021" name="IMA Fungus">
        <title>Genomic characterization of three marine fungi, including Emericellopsis atlantica sp. nov. with signatures of a generalist lifestyle and marine biomass degradation.</title>
        <authorList>
            <person name="Hagestad O.C."/>
            <person name="Hou L."/>
            <person name="Andersen J.H."/>
            <person name="Hansen E.H."/>
            <person name="Altermark B."/>
            <person name="Li C."/>
            <person name="Kuhnert E."/>
            <person name="Cox R.J."/>
            <person name="Crous P.W."/>
            <person name="Spatafora J.W."/>
            <person name="Lail K."/>
            <person name="Amirebrahimi M."/>
            <person name="Lipzen A."/>
            <person name="Pangilinan J."/>
            <person name="Andreopoulos W."/>
            <person name="Hayes R.D."/>
            <person name="Ng V."/>
            <person name="Grigoriev I.V."/>
            <person name="Jackson S.A."/>
            <person name="Sutton T.D.S."/>
            <person name="Dobson A.D.W."/>
            <person name="Rama T."/>
        </authorList>
    </citation>
    <scope>NUCLEOTIDE SEQUENCE</scope>
    <source>
        <strain evidence="1">TRa3180A</strain>
    </source>
</reference>
<keyword evidence="2" id="KW-1185">Reference proteome</keyword>
<comment type="caution">
    <text evidence="1">The sequence shown here is derived from an EMBL/GenBank/DDBJ whole genome shotgun (WGS) entry which is preliminary data.</text>
</comment>
<accession>A0A9P7YUZ0</accession>
<gene>
    <name evidence="1" type="ORF">BJ878DRAFT_527241</name>
</gene>
<evidence type="ECO:0000313" key="2">
    <source>
        <dbReference type="Proteomes" id="UP000887226"/>
    </source>
</evidence>
<protein>
    <submittedName>
        <fullName evidence="1">Uncharacterized protein</fullName>
    </submittedName>
</protein>
<dbReference type="AlphaFoldDB" id="A0A9P7YUZ0"/>
<organism evidence="1 2">
    <name type="scientific">Calycina marina</name>
    <dbReference type="NCBI Taxonomy" id="1763456"/>
    <lineage>
        <taxon>Eukaryota</taxon>
        <taxon>Fungi</taxon>
        <taxon>Dikarya</taxon>
        <taxon>Ascomycota</taxon>
        <taxon>Pezizomycotina</taxon>
        <taxon>Leotiomycetes</taxon>
        <taxon>Helotiales</taxon>
        <taxon>Pezizellaceae</taxon>
        <taxon>Calycina</taxon>
    </lineage>
</organism>
<proteinExistence type="predicted"/>
<dbReference type="Proteomes" id="UP000887226">
    <property type="component" value="Unassembled WGS sequence"/>
</dbReference>